<organism evidence="2 3">
    <name type="scientific">Bacillus spongiae</name>
    <dbReference type="NCBI Taxonomy" id="2683610"/>
    <lineage>
        <taxon>Bacteria</taxon>
        <taxon>Bacillati</taxon>
        <taxon>Bacillota</taxon>
        <taxon>Bacilli</taxon>
        <taxon>Bacillales</taxon>
        <taxon>Bacillaceae</taxon>
        <taxon>Bacillus</taxon>
    </lineage>
</organism>
<name>A0ABU8HK71_9BACI</name>
<dbReference type="GO" id="GO:0008168">
    <property type="term" value="F:methyltransferase activity"/>
    <property type="evidence" value="ECO:0007669"/>
    <property type="project" value="UniProtKB-KW"/>
</dbReference>
<sequence>MKQELMSKMNEASWNQSAYEAWVHRHGRPQEYAQILKKNPRKAVQDYLKYIQKVEGKKIANLLGSKGNKAVSFALLGADVTVVDISKSNRNYAVELAKHAEVDLEYIVSDVLTIPRDQQLVNFDYVLLELGVLHYFVELQPLFQFVCNALKEGGTFILRDYHPMVSKLMRVEENKMVASGNYFESNIVDEKVAYHFLLSEDEGALLEKQVKLRRWTLGEVVTELSKAGMKIELLEEESGNRWALPVHSPEGAENQLPALYTLIAQK</sequence>
<evidence type="ECO:0000313" key="2">
    <source>
        <dbReference type="EMBL" id="MEI5909551.1"/>
    </source>
</evidence>
<protein>
    <submittedName>
        <fullName evidence="2">Methyltransferase domain-containing protein</fullName>
    </submittedName>
</protein>
<dbReference type="InterPro" id="IPR013216">
    <property type="entry name" value="Methyltransf_11"/>
</dbReference>
<evidence type="ECO:0000259" key="1">
    <source>
        <dbReference type="Pfam" id="PF08241"/>
    </source>
</evidence>
<dbReference type="CDD" id="cd02440">
    <property type="entry name" value="AdoMet_MTases"/>
    <property type="match status" value="1"/>
</dbReference>
<accession>A0ABU8HK71</accession>
<keyword evidence="3" id="KW-1185">Reference proteome</keyword>
<comment type="caution">
    <text evidence="2">The sequence shown here is derived from an EMBL/GenBank/DDBJ whole genome shotgun (WGS) entry which is preliminary data.</text>
</comment>
<dbReference type="Gene3D" id="3.40.50.150">
    <property type="entry name" value="Vaccinia Virus protein VP39"/>
    <property type="match status" value="1"/>
</dbReference>
<dbReference type="EMBL" id="JBBAXC010000029">
    <property type="protein sequence ID" value="MEI5909551.1"/>
    <property type="molecule type" value="Genomic_DNA"/>
</dbReference>
<keyword evidence="2" id="KW-0808">Transferase</keyword>
<dbReference type="RefSeq" id="WP_336588991.1">
    <property type="nucleotide sequence ID" value="NZ_JBBAXC010000029.1"/>
</dbReference>
<dbReference type="Pfam" id="PF08241">
    <property type="entry name" value="Methyltransf_11"/>
    <property type="match status" value="1"/>
</dbReference>
<gene>
    <name evidence="2" type="ORF">WAK64_21230</name>
</gene>
<keyword evidence="2" id="KW-0489">Methyltransferase</keyword>
<dbReference type="GO" id="GO:0032259">
    <property type="term" value="P:methylation"/>
    <property type="evidence" value="ECO:0007669"/>
    <property type="project" value="UniProtKB-KW"/>
</dbReference>
<dbReference type="InterPro" id="IPR029063">
    <property type="entry name" value="SAM-dependent_MTases_sf"/>
</dbReference>
<feature type="domain" description="Methyltransferase type 11" evidence="1">
    <location>
        <begin position="66"/>
        <end position="158"/>
    </location>
</feature>
<evidence type="ECO:0000313" key="3">
    <source>
        <dbReference type="Proteomes" id="UP001312865"/>
    </source>
</evidence>
<reference evidence="2 3" key="1">
    <citation type="journal article" date="2018" name="J. Microbiol.">
        <title>Bacillus spongiae sp. nov., isolated from sponge of Jeju Island.</title>
        <authorList>
            <person name="Lee G.E."/>
            <person name="Im W.T."/>
            <person name="Park J.S."/>
        </authorList>
    </citation>
    <scope>NUCLEOTIDE SEQUENCE [LARGE SCALE GENOMIC DNA]</scope>
    <source>
        <strain evidence="2 3">135PIL107-10</strain>
    </source>
</reference>
<dbReference type="Proteomes" id="UP001312865">
    <property type="component" value="Unassembled WGS sequence"/>
</dbReference>
<dbReference type="SUPFAM" id="SSF53335">
    <property type="entry name" value="S-adenosyl-L-methionine-dependent methyltransferases"/>
    <property type="match status" value="1"/>
</dbReference>
<proteinExistence type="predicted"/>